<dbReference type="CDD" id="cd05826">
    <property type="entry name" value="Sortase_B"/>
    <property type="match status" value="1"/>
</dbReference>
<dbReference type="GO" id="GO:0016787">
    <property type="term" value="F:hydrolase activity"/>
    <property type="evidence" value="ECO:0007669"/>
    <property type="project" value="UniProtKB-KW"/>
</dbReference>
<gene>
    <name evidence="4" type="primary">srtB</name>
    <name evidence="4" type="ORF">GC105_03955</name>
</gene>
<evidence type="ECO:0000313" key="4">
    <source>
        <dbReference type="EMBL" id="MPW24941.1"/>
    </source>
</evidence>
<dbReference type="Gene3D" id="2.40.260.10">
    <property type="entry name" value="Sortase"/>
    <property type="match status" value="1"/>
</dbReference>
<name>A0A6A7K6H3_9FIRM</name>
<dbReference type="InterPro" id="IPR023365">
    <property type="entry name" value="Sortase_dom-sf"/>
</dbReference>
<dbReference type="Pfam" id="PF04203">
    <property type="entry name" value="Sortase"/>
    <property type="match status" value="1"/>
</dbReference>
<feature type="active site" description="Proton donor/acceptor" evidence="2">
    <location>
        <position position="143"/>
    </location>
</feature>
<dbReference type="InterPro" id="IPR009835">
    <property type="entry name" value="SrtB"/>
</dbReference>
<evidence type="ECO:0000256" key="2">
    <source>
        <dbReference type="PIRSR" id="PIRSR605754-1"/>
    </source>
</evidence>
<accession>A0A6A7K6H3</accession>
<keyword evidence="1 4" id="KW-0378">Hydrolase</keyword>
<proteinExistence type="predicted"/>
<dbReference type="InterPro" id="IPR005754">
    <property type="entry name" value="Sortase"/>
</dbReference>
<feature type="transmembrane region" description="Helical" evidence="3">
    <location>
        <begin position="18"/>
        <end position="38"/>
    </location>
</feature>
<dbReference type="SUPFAM" id="SSF63817">
    <property type="entry name" value="Sortase"/>
    <property type="match status" value="1"/>
</dbReference>
<reference evidence="4 5" key="1">
    <citation type="submission" date="2019-10" db="EMBL/GenBank/DDBJ databases">
        <title>Alkalibaculum tamaniensis sp.nov., a new alkaliphilic acetogen, isolated on methoxylated aromatics from a mud volcano.</title>
        <authorList>
            <person name="Khomyakova M.A."/>
            <person name="Merkel A.Y."/>
            <person name="Bonch-Osmolovskaya E.A."/>
            <person name="Slobodkin A.I."/>
        </authorList>
    </citation>
    <scope>NUCLEOTIDE SEQUENCE [LARGE SCALE GENOMIC DNA]</scope>
    <source>
        <strain evidence="4 5">M08DMB</strain>
    </source>
</reference>
<sequence length="255" mass="30123">MIGVAMESNKNKTGLKMIALILIFIILYSIYVVGSYIWNSYKNEQLYNELQELKKEELKVLENSNIEKHVISKLEPFIVINSDVVGWVKINDTKIDYPVLKTDNNDYYLYHNIKNEQTRAGSIFMDFRNEGKGLDRNTIIYGHHMKDKSMFSGLVAYKQKSYYEEHPFIEFDTLYKEIQWEIFSAYITPIDFDYIQTDFSNDKEFEMFLKDIQSRSLYDTTAHLSKNDKILTLSTCTYEFENARFTIHAKMVESN</sequence>
<organism evidence="4 5">
    <name type="scientific">Alkalibaculum sporogenes</name>
    <dbReference type="NCBI Taxonomy" id="2655001"/>
    <lineage>
        <taxon>Bacteria</taxon>
        <taxon>Bacillati</taxon>
        <taxon>Bacillota</taxon>
        <taxon>Clostridia</taxon>
        <taxon>Eubacteriales</taxon>
        <taxon>Eubacteriaceae</taxon>
        <taxon>Alkalibaculum</taxon>
    </lineage>
</organism>
<dbReference type="EMBL" id="WHNX01000005">
    <property type="protein sequence ID" value="MPW24941.1"/>
    <property type="molecule type" value="Genomic_DNA"/>
</dbReference>
<keyword evidence="3" id="KW-0812">Transmembrane</keyword>
<feature type="active site" description="Acyl-thioester intermediate" evidence="2">
    <location>
        <position position="236"/>
    </location>
</feature>
<comment type="caution">
    <text evidence="4">The sequence shown here is derived from an EMBL/GenBank/DDBJ whole genome shotgun (WGS) entry which is preliminary data.</text>
</comment>
<evidence type="ECO:0000313" key="5">
    <source>
        <dbReference type="Proteomes" id="UP000440004"/>
    </source>
</evidence>
<dbReference type="Proteomes" id="UP000440004">
    <property type="component" value="Unassembled WGS sequence"/>
</dbReference>
<dbReference type="AlphaFoldDB" id="A0A6A7K6H3"/>
<dbReference type="EC" id="3.4.22.71" evidence="4"/>
<protein>
    <submittedName>
        <fullName evidence="4">Class B sortase</fullName>
        <ecNumber evidence="4">3.4.22.71</ecNumber>
    </submittedName>
</protein>
<dbReference type="NCBIfam" id="TIGR03064">
    <property type="entry name" value="sortase_srtB"/>
    <property type="match status" value="1"/>
</dbReference>
<evidence type="ECO:0000256" key="3">
    <source>
        <dbReference type="SAM" id="Phobius"/>
    </source>
</evidence>
<keyword evidence="3" id="KW-1133">Transmembrane helix</keyword>
<keyword evidence="3" id="KW-0472">Membrane</keyword>
<evidence type="ECO:0000256" key="1">
    <source>
        <dbReference type="ARBA" id="ARBA00022801"/>
    </source>
</evidence>
<keyword evidence="5" id="KW-1185">Reference proteome</keyword>